<organism evidence="1 2">
    <name type="scientific">Phialocephala subalpina</name>
    <dbReference type="NCBI Taxonomy" id="576137"/>
    <lineage>
        <taxon>Eukaryota</taxon>
        <taxon>Fungi</taxon>
        <taxon>Dikarya</taxon>
        <taxon>Ascomycota</taxon>
        <taxon>Pezizomycotina</taxon>
        <taxon>Leotiomycetes</taxon>
        <taxon>Helotiales</taxon>
        <taxon>Mollisiaceae</taxon>
        <taxon>Phialocephala</taxon>
        <taxon>Phialocephala fortinii species complex</taxon>
    </lineage>
</organism>
<name>A0A1L7WWS1_9HELO</name>
<reference evidence="1" key="1">
    <citation type="submission" date="2016-03" db="EMBL/GenBank/DDBJ databases">
        <authorList>
            <person name="Ploux O."/>
        </authorList>
    </citation>
    <scope>NUCLEOTIDE SEQUENCE [LARGE SCALE GENOMIC DNA]</scope>
    <source>
        <strain evidence="1">UAMH 11012</strain>
    </source>
</reference>
<sequence length="133" mass="14948">MIRASWDICFERRNVKRSPLYSPSPRLESWDLGGSKISLEKVSLGWVLSVQDPANGHDRRVSGTAASLTKAAEDQPKLKNQDDTIDLHAEAVPGWMCNYPGELPLLAEGYFEFETPRLMVSIFHVFVRTTIVS</sequence>
<evidence type="ECO:0000313" key="1">
    <source>
        <dbReference type="EMBL" id="CZR57209.1"/>
    </source>
</evidence>
<proteinExistence type="predicted"/>
<gene>
    <name evidence="1" type="ORF">PAC_07098</name>
</gene>
<evidence type="ECO:0000313" key="2">
    <source>
        <dbReference type="Proteomes" id="UP000184330"/>
    </source>
</evidence>
<accession>A0A1L7WWS1</accession>
<protein>
    <submittedName>
        <fullName evidence="1">Uncharacterized protein</fullName>
    </submittedName>
</protein>
<dbReference type="AlphaFoldDB" id="A0A1L7WWS1"/>
<keyword evidence="2" id="KW-1185">Reference proteome</keyword>
<dbReference type="EMBL" id="FJOG01000009">
    <property type="protein sequence ID" value="CZR57209.1"/>
    <property type="molecule type" value="Genomic_DNA"/>
</dbReference>
<dbReference type="Proteomes" id="UP000184330">
    <property type="component" value="Unassembled WGS sequence"/>
</dbReference>